<name>A0AAN5CGK1_9BILA</name>
<organism evidence="1 2">
    <name type="scientific">Pristionchus mayeri</name>
    <dbReference type="NCBI Taxonomy" id="1317129"/>
    <lineage>
        <taxon>Eukaryota</taxon>
        <taxon>Metazoa</taxon>
        <taxon>Ecdysozoa</taxon>
        <taxon>Nematoda</taxon>
        <taxon>Chromadorea</taxon>
        <taxon>Rhabditida</taxon>
        <taxon>Rhabditina</taxon>
        <taxon>Diplogasteromorpha</taxon>
        <taxon>Diplogasteroidea</taxon>
        <taxon>Neodiplogasteridae</taxon>
        <taxon>Pristionchus</taxon>
    </lineage>
</organism>
<protein>
    <submittedName>
        <fullName evidence="1">Uncharacterized protein</fullName>
    </submittedName>
</protein>
<comment type="caution">
    <text evidence="1">The sequence shown here is derived from an EMBL/GenBank/DDBJ whole genome shotgun (WGS) entry which is preliminary data.</text>
</comment>
<keyword evidence="2" id="KW-1185">Reference proteome</keyword>
<dbReference type="AlphaFoldDB" id="A0AAN5CGK1"/>
<evidence type="ECO:0000313" key="2">
    <source>
        <dbReference type="Proteomes" id="UP001328107"/>
    </source>
</evidence>
<reference evidence="2" key="1">
    <citation type="submission" date="2022-10" db="EMBL/GenBank/DDBJ databases">
        <title>Genome assembly of Pristionchus species.</title>
        <authorList>
            <person name="Yoshida K."/>
            <person name="Sommer R.J."/>
        </authorList>
    </citation>
    <scope>NUCLEOTIDE SEQUENCE [LARGE SCALE GENOMIC DNA]</scope>
    <source>
        <strain evidence="2">RS5460</strain>
    </source>
</reference>
<gene>
    <name evidence="1" type="ORF">PMAYCL1PPCAC_13414</name>
</gene>
<proteinExistence type="predicted"/>
<dbReference type="Proteomes" id="UP001328107">
    <property type="component" value="Unassembled WGS sequence"/>
</dbReference>
<sequence length="151" mass="16933">MEEDDKKRASEIFDRQLELALCSMLPRRIPYTQFKEVDGAMKAMSQTGEWMDKTKAALRDALNRNGFIFHSDLDQNAIAIMNPIKLNVSKIDLRPLKLAASAIVDSLYICRGRAPSAQFVSPCEVVHESFLDGCPQTAVKDSPLADLIYLK</sequence>
<evidence type="ECO:0000313" key="1">
    <source>
        <dbReference type="EMBL" id="GMR43219.1"/>
    </source>
</evidence>
<accession>A0AAN5CGK1</accession>
<dbReference type="EMBL" id="BTRK01000003">
    <property type="protein sequence ID" value="GMR43219.1"/>
    <property type="molecule type" value="Genomic_DNA"/>
</dbReference>